<dbReference type="InterPro" id="IPR015919">
    <property type="entry name" value="Cadherin-like_sf"/>
</dbReference>
<gene>
    <name evidence="1" type="ORF">OMM_14514</name>
</gene>
<comment type="caution">
    <text evidence="1">The sequence shown here is derived from an EMBL/GenBank/DDBJ whole genome shotgun (WGS) entry which is preliminary data.</text>
</comment>
<organism evidence="1 2">
    <name type="scientific">Candidatus Magnetoglobus multicellularis str. Araruama</name>
    <dbReference type="NCBI Taxonomy" id="890399"/>
    <lineage>
        <taxon>Bacteria</taxon>
        <taxon>Pseudomonadati</taxon>
        <taxon>Thermodesulfobacteriota</taxon>
        <taxon>Desulfobacteria</taxon>
        <taxon>Desulfobacterales</taxon>
        <taxon>Desulfobacteraceae</taxon>
        <taxon>Candidatus Magnetoglobus</taxon>
    </lineage>
</organism>
<dbReference type="Pfam" id="PF05345">
    <property type="entry name" value="He_PIG"/>
    <property type="match status" value="1"/>
</dbReference>
<dbReference type="GO" id="GO:0016020">
    <property type="term" value="C:membrane"/>
    <property type="evidence" value="ECO:0007669"/>
    <property type="project" value="InterPro"/>
</dbReference>
<proteinExistence type="predicted"/>
<dbReference type="SUPFAM" id="SSF49313">
    <property type="entry name" value="Cadherin-like"/>
    <property type="match status" value="1"/>
</dbReference>
<accession>A0A1V1NRS9</accession>
<dbReference type="GO" id="GO:0005509">
    <property type="term" value="F:calcium ion binding"/>
    <property type="evidence" value="ECO:0007669"/>
    <property type="project" value="InterPro"/>
</dbReference>
<evidence type="ECO:0000313" key="1">
    <source>
        <dbReference type="EMBL" id="ETR65275.1"/>
    </source>
</evidence>
<name>A0A1V1NRS9_9BACT</name>
<dbReference type="InterPro" id="IPR013783">
    <property type="entry name" value="Ig-like_fold"/>
</dbReference>
<protein>
    <recommendedName>
        <fullName evidence="3">Dystroglycan-type cadherin-like domain-containing protein</fullName>
    </recommendedName>
</protein>
<dbReference type="Gene3D" id="2.60.40.10">
    <property type="entry name" value="Immunoglobulins"/>
    <property type="match status" value="1"/>
</dbReference>
<evidence type="ECO:0000313" key="2">
    <source>
        <dbReference type="Proteomes" id="UP000189670"/>
    </source>
</evidence>
<evidence type="ECO:0008006" key="3">
    <source>
        <dbReference type="Google" id="ProtNLM"/>
    </source>
</evidence>
<reference evidence="2" key="1">
    <citation type="submission" date="2012-11" db="EMBL/GenBank/DDBJ databases">
        <authorList>
            <person name="Lucero-Rivera Y.E."/>
            <person name="Tovar-Ramirez D."/>
        </authorList>
    </citation>
    <scope>NUCLEOTIDE SEQUENCE [LARGE SCALE GENOMIC DNA]</scope>
    <source>
        <strain evidence="2">Araruama</strain>
    </source>
</reference>
<dbReference type="AlphaFoldDB" id="A0A1V1NRS9"/>
<sequence length="74" mass="8150">MPGLFPPDYNMKLGADGGCDNEPYTWHISADDKLPKGIEFDTKTGILSGKPVEQGTHILMFSVEDMDGHTTYAF</sequence>
<dbReference type="Proteomes" id="UP000189670">
    <property type="component" value="Unassembled WGS sequence"/>
</dbReference>
<dbReference type="EMBL" id="ATBP01002993">
    <property type="protein sequence ID" value="ETR65275.1"/>
    <property type="molecule type" value="Genomic_DNA"/>
</dbReference>